<dbReference type="GO" id="GO:0007189">
    <property type="term" value="P:adenylate cyclase-activating G protein-coupled receptor signaling pathway"/>
    <property type="evidence" value="ECO:0007669"/>
    <property type="project" value="TreeGrafter"/>
</dbReference>
<keyword evidence="4 12" id="KW-0812">Transmembrane</keyword>
<feature type="transmembrane region" description="Helical" evidence="12">
    <location>
        <begin position="36"/>
        <end position="57"/>
    </location>
</feature>
<feature type="compositionally biased region" description="Low complexity" evidence="11">
    <location>
        <begin position="241"/>
        <end position="252"/>
    </location>
</feature>
<organism evidence="14 15">
    <name type="scientific">Daphnia galeata</name>
    <dbReference type="NCBI Taxonomy" id="27404"/>
    <lineage>
        <taxon>Eukaryota</taxon>
        <taxon>Metazoa</taxon>
        <taxon>Ecdysozoa</taxon>
        <taxon>Arthropoda</taxon>
        <taxon>Crustacea</taxon>
        <taxon>Branchiopoda</taxon>
        <taxon>Diplostraca</taxon>
        <taxon>Cladocera</taxon>
        <taxon>Anomopoda</taxon>
        <taxon>Daphniidae</taxon>
        <taxon>Daphnia</taxon>
    </lineage>
</organism>
<dbReference type="Pfam" id="PF00001">
    <property type="entry name" value="7tm_1"/>
    <property type="match status" value="1"/>
</dbReference>
<comment type="subcellular location">
    <subcellularLocation>
        <location evidence="1">Cell membrane</location>
        <topology evidence="1">Multi-pass membrane protein</topology>
    </subcellularLocation>
</comment>
<keyword evidence="5 12" id="KW-1133">Transmembrane helix</keyword>
<evidence type="ECO:0000256" key="11">
    <source>
        <dbReference type="SAM" id="MobiDB-lite"/>
    </source>
</evidence>
<evidence type="ECO:0000256" key="8">
    <source>
        <dbReference type="ARBA" id="ARBA00023170"/>
    </source>
</evidence>
<reference evidence="14" key="1">
    <citation type="submission" date="2021-11" db="EMBL/GenBank/DDBJ databases">
        <authorList>
            <person name="Schell T."/>
        </authorList>
    </citation>
    <scope>NUCLEOTIDE SEQUENCE</scope>
    <source>
        <strain evidence="14">M5</strain>
    </source>
</reference>
<feature type="transmembrane region" description="Helical" evidence="12">
    <location>
        <begin position="185"/>
        <end position="203"/>
    </location>
</feature>
<evidence type="ECO:0000259" key="13">
    <source>
        <dbReference type="PROSITE" id="PS50262"/>
    </source>
</evidence>
<name>A0A8J2RFK7_9CRUS</name>
<evidence type="ECO:0000313" key="15">
    <source>
        <dbReference type="Proteomes" id="UP000789390"/>
    </source>
</evidence>
<protein>
    <recommendedName>
        <fullName evidence="13">G-protein coupled receptors family 1 profile domain-containing protein</fullName>
    </recommendedName>
</protein>
<evidence type="ECO:0000256" key="2">
    <source>
        <dbReference type="ARBA" id="ARBA00010663"/>
    </source>
</evidence>
<dbReference type="EMBL" id="CAKKLH010000068">
    <property type="protein sequence ID" value="CAH0101870.1"/>
    <property type="molecule type" value="Genomic_DNA"/>
</dbReference>
<dbReference type="PANTHER" id="PTHR24246">
    <property type="entry name" value="OLFACTORY RECEPTOR AND ADENOSINE RECEPTOR"/>
    <property type="match status" value="1"/>
</dbReference>
<feature type="transmembrane region" description="Helical" evidence="12">
    <location>
        <begin position="102"/>
        <end position="124"/>
    </location>
</feature>
<evidence type="ECO:0000256" key="12">
    <source>
        <dbReference type="SAM" id="Phobius"/>
    </source>
</evidence>
<dbReference type="Gene3D" id="1.20.1070.10">
    <property type="entry name" value="Rhodopsin 7-helix transmembrane proteins"/>
    <property type="match status" value="1"/>
</dbReference>
<keyword evidence="10" id="KW-0807">Transducer</keyword>
<dbReference type="InterPro" id="IPR017452">
    <property type="entry name" value="GPCR_Rhodpsn_7TM"/>
</dbReference>
<evidence type="ECO:0000256" key="1">
    <source>
        <dbReference type="ARBA" id="ARBA00004651"/>
    </source>
</evidence>
<evidence type="ECO:0000256" key="4">
    <source>
        <dbReference type="ARBA" id="ARBA00022692"/>
    </source>
</evidence>
<dbReference type="SUPFAM" id="SSF81321">
    <property type="entry name" value="Family A G protein-coupled receptor-like"/>
    <property type="match status" value="1"/>
</dbReference>
<keyword evidence="9" id="KW-0325">Glycoprotein</keyword>
<feature type="transmembrane region" description="Helical" evidence="12">
    <location>
        <begin position="144"/>
        <end position="165"/>
    </location>
</feature>
<feature type="transmembrane region" description="Helical" evidence="12">
    <location>
        <begin position="276"/>
        <end position="302"/>
    </location>
</feature>
<keyword evidence="3" id="KW-1003">Cell membrane</keyword>
<dbReference type="PANTHER" id="PTHR24246:SF27">
    <property type="entry name" value="ADENOSINE RECEPTOR, ISOFORM A"/>
    <property type="match status" value="1"/>
</dbReference>
<dbReference type="InterPro" id="IPR000276">
    <property type="entry name" value="GPCR_Rhodpsn"/>
</dbReference>
<evidence type="ECO:0000256" key="6">
    <source>
        <dbReference type="ARBA" id="ARBA00023040"/>
    </source>
</evidence>
<dbReference type="GO" id="GO:0004930">
    <property type="term" value="F:G protein-coupled receptor activity"/>
    <property type="evidence" value="ECO:0007669"/>
    <property type="project" value="UniProtKB-KW"/>
</dbReference>
<evidence type="ECO:0000313" key="14">
    <source>
        <dbReference type="EMBL" id="CAH0101870.1"/>
    </source>
</evidence>
<dbReference type="GO" id="GO:0001973">
    <property type="term" value="P:G protein-coupled adenosine receptor signaling pathway"/>
    <property type="evidence" value="ECO:0007669"/>
    <property type="project" value="TreeGrafter"/>
</dbReference>
<evidence type="ECO:0000256" key="3">
    <source>
        <dbReference type="ARBA" id="ARBA00022475"/>
    </source>
</evidence>
<evidence type="ECO:0000256" key="9">
    <source>
        <dbReference type="ARBA" id="ARBA00023180"/>
    </source>
</evidence>
<dbReference type="AlphaFoldDB" id="A0A8J2RFK7"/>
<keyword evidence="7 12" id="KW-0472">Membrane</keyword>
<sequence>MDYNCSLNDNNQSTSVVDFVLDDSTTPVTLSRNETIVHLICLSHGIPINLLIGIVIARNRRLHNPRNAFWLGIIAFNLMTMLMAVLKLIVVHVGHHDDFTCLIFSFMTGKPYTILLVVMLLATLDRYVAITYPLYHREHVTVRLVVYVQIGIFFTVFFLLSIPHIFNWIPLSCGFNLTLGKWTMLLRFILVTMCITAQVKVYLVTRGYLRQAEVQPLAIPLQNMANTVIQHNNRDDHRPPSGTSAESTSSLSVNNLNKNAPFFVHRRNKTVSKLELEASLTLVFGVISLCIITMPMFVVYVSLSICQQVGGECAGLSFMAPYVRQAALIHAVYGPLIYMIRSREFASAIRKILRPHSARLDDVNYF</sequence>
<feature type="region of interest" description="Disordered" evidence="11">
    <location>
        <begin position="232"/>
        <end position="252"/>
    </location>
</feature>
<accession>A0A8J2RFK7</accession>
<keyword evidence="8" id="KW-0675">Receptor</keyword>
<evidence type="ECO:0000256" key="7">
    <source>
        <dbReference type="ARBA" id="ARBA00023136"/>
    </source>
</evidence>
<dbReference type="GO" id="GO:0005886">
    <property type="term" value="C:plasma membrane"/>
    <property type="evidence" value="ECO:0007669"/>
    <property type="project" value="UniProtKB-SubCell"/>
</dbReference>
<gene>
    <name evidence="14" type="ORF">DGAL_LOCUS4242</name>
</gene>
<dbReference type="PROSITE" id="PS50262">
    <property type="entry name" value="G_PROTEIN_RECEP_F1_2"/>
    <property type="match status" value="1"/>
</dbReference>
<feature type="domain" description="G-protein coupled receptors family 1 profile" evidence="13">
    <location>
        <begin position="48"/>
        <end position="338"/>
    </location>
</feature>
<feature type="transmembrane region" description="Helical" evidence="12">
    <location>
        <begin position="322"/>
        <end position="340"/>
    </location>
</feature>
<evidence type="ECO:0000256" key="10">
    <source>
        <dbReference type="ARBA" id="ARBA00023224"/>
    </source>
</evidence>
<proteinExistence type="inferred from homology"/>
<evidence type="ECO:0000256" key="5">
    <source>
        <dbReference type="ARBA" id="ARBA00022989"/>
    </source>
</evidence>
<comment type="similarity">
    <text evidence="2">Belongs to the G-protein coupled receptor 1 family.</text>
</comment>
<dbReference type="OrthoDB" id="9902777at2759"/>
<feature type="transmembrane region" description="Helical" evidence="12">
    <location>
        <begin position="69"/>
        <end position="90"/>
    </location>
</feature>
<keyword evidence="6" id="KW-0297">G-protein coupled receptor</keyword>
<keyword evidence="15" id="KW-1185">Reference proteome</keyword>
<dbReference type="Proteomes" id="UP000789390">
    <property type="component" value="Unassembled WGS sequence"/>
</dbReference>
<comment type="caution">
    <text evidence="14">The sequence shown here is derived from an EMBL/GenBank/DDBJ whole genome shotgun (WGS) entry which is preliminary data.</text>
</comment>